<dbReference type="RefSeq" id="WP_312032127.1">
    <property type="nucleotide sequence ID" value="NZ_CP051151.1"/>
</dbReference>
<protein>
    <submittedName>
        <fullName evidence="7">LemA family protein</fullName>
    </submittedName>
</protein>
<keyword evidence="5 6" id="KW-0472">Membrane</keyword>
<dbReference type="SUPFAM" id="SSF140478">
    <property type="entry name" value="LemA-like"/>
    <property type="match status" value="1"/>
</dbReference>
<accession>A0A7L6N4Z6</accession>
<dbReference type="GO" id="GO:0016020">
    <property type="term" value="C:membrane"/>
    <property type="evidence" value="ECO:0007669"/>
    <property type="project" value="UniProtKB-SubCell"/>
</dbReference>
<dbReference type="Proteomes" id="UP000512167">
    <property type="component" value="Chromosome"/>
</dbReference>
<evidence type="ECO:0000256" key="4">
    <source>
        <dbReference type="ARBA" id="ARBA00022989"/>
    </source>
</evidence>
<keyword evidence="8" id="KW-1185">Reference proteome</keyword>
<evidence type="ECO:0000313" key="8">
    <source>
        <dbReference type="Proteomes" id="UP000512167"/>
    </source>
</evidence>
<evidence type="ECO:0000256" key="1">
    <source>
        <dbReference type="ARBA" id="ARBA00004167"/>
    </source>
</evidence>
<comment type="similarity">
    <text evidence="2">Belongs to the LemA family.</text>
</comment>
<evidence type="ECO:0000313" key="7">
    <source>
        <dbReference type="EMBL" id="QLY39649.1"/>
    </source>
</evidence>
<dbReference type="PANTHER" id="PTHR34478">
    <property type="entry name" value="PROTEIN LEMA"/>
    <property type="match status" value="1"/>
</dbReference>
<feature type="transmembrane region" description="Helical" evidence="6">
    <location>
        <begin position="6"/>
        <end position="28"/>
    </location>
</feature>
<dbReference type="Pfam" id="PF04011">
    <property type="entry name" value="LemA"/>
    <property type="match status" value="1"/>
</dbReference>
<evidence type="ECO:0000256" key="6">
    <source>
        <dbReference type="SAM" id="Phobius"/>
    </source>
</evidence>
<gene>
    <name evidence="7" type="ORF">HF295_01735</name>
</gene>
<dbReference type="Gene3D" id="1.20.1440.20">
    <property type="entry name" value="LemA-like domain"/>
    <property type="match status" value="1"/>
</dbReference>
<keyword evidence="4 6" id="KW-1133">Transmembrane helix</keyword>
<dbReference type="AlphaFoldDB" id="A0A7L6N4Z6"/>
<comment type="subcellular location">
    <subcellularLocation>
        <location evidence="1">Membrane</location>
        <topology evidence="1">Single-pass membrane protein</topology>
    </subcellularLocation>
</comment>
<evidence type="ECO:0000256" key="5">
    <source>
        <dbReference type="ARBA" id="ARBA00023136"/>
    </source>
</evidence>
<sequence>MLVNQIGGGIIAIIIIAVIILMIVVWYISTMNKLRQLELKVQEAESGIDVALTKRFDMLSKMLDTTKGYAKHEAETLEKIVKWRSGVPDNATLEEKAEFQAQMDRVAQGINVVVEKYPDLKANTVFIELQQSIRNAEEHLQAARRLYNANVTKINHIIVTFPQSIVANKINMTKKPYFEAEDRKREDVKMDF</sequence>
<dbReference type="PANTHER" id="PTHR34478:SF1">
    <property type="entry name" value="PROTEIN LEMA"/>
    <property type="match status" value="1"/>
</dbReference>
<dbReference type="KEGG" id="tbk:HF295_01735"/>
<evidence type="ECO:0000256" key="2">
    <source>
        <dbReference type="ARBA" id="ARBA00008854"/>
    </source>
</evidence>
<keyword evidence="3 6" id="KW-0812">Transmembrane</keyword>
<dbReference type="InterPro" id="IPR023353">
    <property type="entry name" value="LemA-like_dom_sf"/>
</dbReference>
<organism evidence="7 8">
    <name type="scientific">Hujiaoplasma nucleasis</name>
    <dbReference type="NCBI Taxonomy" id="2725268"/>
    <lineage>
        <taxon>Bacteria</taxon>
        <taxon>Bacillati</taxon>
        <taxon>Mycoplasmatota</taxon>
        <taxon>Mollicutes</taxon>
        <taxon>Candidatus Izemoplasmatales</taxon>
        <taxon>Hujiaoplasmataceae</taxon>
        <taxon>Hujiaoplasma</taxon>
    </lineage>
</organism>
<dbReference type="EMBL" id="CP051151">
    <property type="protein sequence ID" value="QLY39649.1"/>
    <property type="molecule type" value="Genomic_DNA"/>
</dbReference>
<evidence type="ECO:0000256" key="3">
    <source>
        <dbReference type="ARBA" id="ARBA00022692"/>
    </source>
</evidence>
<dbReference type="InterPro" id="IPR007156">
    <property type="entry name" value="MamQ_LemA"/>
</dbReference>
<name>A0A7L6N4Z6_9MOLU</name>
<reference evidence="7 8" key="1">
    <citation type="submission" date="2020-04" db="EMBL/GenBank/DDBJ databases">
        <authorList>
            <person name="Zheng R.K."/>
            <person name="Sun C.M."/>
        </authorList>
    </citation>
    <scope>NUCLEOTIDE SEQUENCE [LARGE SCALE GENOMIC DNA]</scope>
    <source>
        <strain evidence="8">zrk29</strain>
    </source>
</reference>
<proteinExistence type="inferred from homology"/>